<dbReference type="InterPro" id="IPR000847">
    <property type="entry name" value="LysR_HTH_N"/>
</dbReference>
<dbReference type="NCBIfam" id="NF002964">
    <property type="entry name" value="PRK03635.1"/>
    <property type="match status" value="1"/>
</dbReference>
<dbReference type="SUPFAM" id="SSF46785">
    <property type="entry name" value="Winged helix' DNA-binding domain"/>
    <property type="match status" value="1"/>
</dbReference>
<dbReference type="Pfam" id="PF03466">
    <property type="entry name" value="LysR_substrate"/>
    <property type="match status" value="1"/>
</dbReference>
<dbReference type="Gene3D" id="3.40.190.290">
    <property type="match status" value="1"/>
</dbReference>
<dbReference type="NCBIfam" id="TIGR03298">
    <property type="entry name" value="argP"/>
    <property type="match status" value="1"/>
</dbReference>
<name>A0A848F9K7_9BURK</name>
<dbReference type="InterPro" id="IPR036390">
    <property type="entry name" value="WH_DNA-bd_sf"/>
</dbReference>
<evidence type="ECO:0000256" key="4">
    <source>
        <dbReference type="ARBA" id="ARBA00023163"/>
    </source>
</evidence>
<dbReference type="GO" id="GO:0003677">
    <property type="term" value="F:DNA binding"/>
    <property type="evidence" value="ECO:0007669"/>
    <property type="project" value="UniProtKB-KW"/>
</dbReference>
<comment type="similarity">
    <text evidence="1">Belongs to the LysR transcriptional regulatory family.</text>
</comment>
<dbReference type="AlphaFoldDB" id="A0A848F9K7"/>
<keyword evidence="8" id="KW-1185">Reference proteome</keyword>
<evidence type="ECO:0000313" key="8">
    <source>
        <dbReference type="Proteomes" id="UP000574067"/>
    </source>
</evidence>
<reference evidence="7 8" key="1">
    <citation type="submission" date="2020-04" db="EMBL/GenBank/DDBJ databases">
        <title>Azohydromonas sp. isolated from soil.</title>
        <authorList>
            <person name="Dahal R.H."/>
        </authorList>
    </citation>
    <scope>NUCLEOTIDE SEQUENCE [LARGE SCALE GENOMIC DNA]</scope>
    <source>
        <strain evidence="7 8">G-1-1-14</strain>
    </source>
</reference>
<keyword evidence="3" id="KW-0238">DNA-binding</keyword>
<dbReference type="RefSeq" id="WP_169160848.1">
    <property type="nucleotide sequence ID" value="NZ_JABBFW010000008.1"/>
</dbReference>
<dbReference type="GO" id="GO:0003700">
    <property type="term" value="F:DNA-binding transcription factor activity"/>
    <property type="evidence" value="ECO:0007669"/>
    <property type="project" value="InterPro"/>
</dbReference>
<feature type="region of interest" description="Disordered" evidence="5">
    <location>
        <begin position="296"/>
        <end position="335"/>
    </location>
</feature>
<dbReference type="PANTHER" id="PTHR30579:SF2">
    <property type="entry name" value="HTH-TYPE TRANSCRIPTIONAL REGULATOR ARGP"/>
    <property type="match status" value="1"/>
</dbReference>
<proteinExistence type="inferred from homology"/>
<dbReference type="EMBL" id="JABBFW010000008">
    <property type="protein sequence ID" value="NML15938.1"/>
    <property type="molecule type" value="Genomic_DNA"/>
</dbReference>
<dbReference type="InterPro" id="IPR005119">
    <property type="entry name" value="LysR_subst-bd"/>
</dbReference>
<dbReference type="InterPro" id="IPR050176">
    <property type="entry name" value="LTTR"/>
</dbReference>
<evidence type="ECO:0000256" key="1">
    <source>
        <dbReference type="ARBA" id="ARBA00009437"/>
    </source>
</evidence>
<feature type="domain" description="HTH lysR-type" evidence="6">
    <location>
        <begin position="2"/>
        <end position="58"/>
    </location>
</feature>
<organism evidence="7 8">
    <name type="scientific">Azohydromonas caseinilytica</name>
    <dbReference type="NCBI Taxonomy" id="2728836"/>
    <lineage>
        <taxon>Bacteria</taxon>
        <taxon>Pseudomonadati</taxon>
        <taxon>Pseudomonadota</taxon>
        <taxon>Betaproteobacteria</taxon>
        <taxon>Burkholderiales</taxon>
        <taxon>Sphaerotilaceae</taxon>
        <taxon>Azohydromonas</taxon>
    </lineage>
</organism>
<dbReference type="InterPro" id="IPR017685">
    <property type="entry name" value="ArgP"/>
</dbReference>
<keyword evidence="4" id="KW-0804">Transcription</keyword>
<dbReference type="PROSITE" id="PS50931">
    <property type="entry name" value="HTH_LYSR"/>
    <property type="match status" value="1"/>
</dbReference>
<dbReference type="Proteomes" id="UP000574067">
    <property type="component" value="Unassembled WGS sequence"/>
</dbReference>
<evidence type="ECO:0000256" key="5">
    <source>
        <dbReference type="SAM" id="MobiDB-lite"/>
    </source>
</evidence>
<keyword evidence="2" id="KW-0805">Transcription regulation</keyword>
<comment type="caution">
    <text evidence="7">The sequence shown here is derived from an EMBL/GenBank/DDBJ whole genome shotgun (WGS) entry which is preliminary data.</text>
</comment>
<dbReference type="Pfam" id="PF00126">
    <property type="entry name" value="HTH_1"/>
    <property type="match status" value="1"/>
</dbReference>
<accession>A0A848F9K7</accession>
<evidence type="ECO:0000259" key="6">
    <source>
        <dbReference type="PROSITE" id="PS50931"/>
    </source>
</evidence>
<evidence type="ECO:0000256" key="2">
    <source>
        <dbReference type="ARBA" id="ARBA00023015"/>
    </source>
</evidence>
<sequence>MFDRQQLHTLATIVEEGSFERAAAVMNLTRGAISQRIKLLEESVSAILLVRQKPVVPTPAGEILLRHVKALRLLEESTLRQLEPAPGTSGRLPLTIAVNADSLATWFARVLWTPLVQSRVALEVIAEDQAHTLERLARGDVIGCVSSLERAPAGFVADALGAMEYRCMASRALAERFFPDGLTLKAVLEAPAVLFNRRDGLHNEFLAGRFGMRIERYPRHYLPAPGALLEAVHSGCGYGLVPALQLQADPARHDLVDLAPKHPVPVALYWHHWQVEPPLSQELSATVRAVAKAMLQPLPGERPAPSAAEARSWPVRDEAESGNADGSGAALVRAA</sequence>
<dbReference type="PANTHER" id="PTHR30579">
    <property type="entry name" value="TRANSCRIPTIONAL REGULATOR"/>
    <property type="match status" value="1"/>
</dbReference>
<evidence type="ECO:0000313" key="7">
    <source>
        <dbReference type="EMBL" id="NML15938.1"/>
    </source>
</evidence>
<dbReference type="InterPro" id="IPR036388">
    <property type="entry name" value="WH-like_DNA-bd_sf"/>
</dbReference>
<dbReference type="SUPFAM" id="SSF53850">
    <property type="entry name" value="Periplasmic binding protein-like II"/>
    <property type="match status" value="1"/>
</dbReference>
<dbReference type="Gene3D" id="1.10.10.10">
    <property type="entry name" value="Winged helix-like DNA-binding domain superfamily/Winged helix DNA-binding domain"/>
    <property type="match status" value="1"/>
</dbReference>
<protein>
    <submittedName>
        <fullName evidence="7">HTH-type transcriptional regulator ArgP</fullName>
    </submittedName>
</protein>
<gene>
    <name evidence="7" type="primary">argP</name>
    <name evidence="7" type="ORF">HHL10_13240</name>
</gene>
<evidence type="ECO:0000256" key="3">
    <source>
        <dbReference type="ARBA" id="ARBA00023125"/>
    </source>
</evidence>
<dbReference type="NCBIfam" id="NF009888">
    <property type="entry name" value="PRK13348.1"/>
    <property type="match status" value="1"/>
</dbReference>